<dbReference type="Pfam" id="PF09479">
    <property type="entry name" value="Flg_new"/>
    <property type="match status" value="3"/>
</dbReference>
<dbReference type="NCBIfam" id="TIGR02543">
    <property type="entry name" value="List_Bact_rpt"/>
    <property type="match status" value="1"/>
</dbReference>
<feature type="chain" id="PRO_5040942510" description="Repeat protein" evidence="4">
    <location>
        <begin position="32"/>
        <end position="529"/>
    </location>
</feature>
<comment type="subcellular location">
    <subcellularLocation>
        <location evidence="1">Cell envelope</location>
    </subcellularLocation>
</comment>
<dbReference type="InterPro" id="IPR042229">
    <property type="entry name" value="Listeria/Bacterioides_rpt_sf"/>
</dbReference>
<dbReference type="EMBL" id="PNGY01000001">
    <property type="protein sequence ID" value="PMC54944.1"/>
    <property type="molecule type" value="Genomic_DNA"/>
</dbReference>
<keyword evidence="4" id="KW-0732">Signal</keyword>
<keyword evidence="3" id="KW-0812">Transmembrane</keyword>
<dbReference type="Gene3D" id="2.60.40.4270">
    <property type="entry name" value="Listeria-Bacteroides repeat domain"/>
    <property type="match status" value="3"/>
</dbReference>
<dbReference type="GO" id="GO:0030313">
    <property type="term" value="C:cell envelope"/>
    <property type="evidence" value="ECO:0007669"/>
    <property type="project" value="UniProtKB-SubCell"/>
</dbReference>
<feature type="compositionally biased region" description="Basic and acidic residues" evidence="2">
    <location>
        <begin position="454"/>
        <end position="470"/>
    </location>
</feature>
<dbReference type="InterPro" id="IPR013378">
    <property type="entry name" value="InlB-like_B-rpt"/>
</dbReference>
<dbReference type="Proteomes" id="UP000235293">
    <property type="component" value="Unassembled WGS sequence"/>
</dbReference>
<gene>
    <name evidence="5" type="ORF">CJ213_02110</name>
</gene>
<evidence type="ECO:0008006" key="7">
    <source>
        <dbReference type="Google" id="ProtNLM"/>
    </source>
</evidence>
<evidence type="ECO:0000313" key="5">
    <source>
        <dbReference type="EMBL" id="PMC54944.1"/>
    </source>
</evidence>
<feature type="region of interest" description="Disordered" evidence="2">
    <location>
        <begin position="424"/>
        <end position="470"/>
    </location>
</feature>
<evidence type="ECO:0000313" key="6">
    <source>
        <dbReference type="Proteomes" id="UP000235293"/>
    </source>
</evidence>
<sequence length="529" mass="58670">MNNKIIKKVISLAVAFVATIGLFAGTVTAQAADKGTAEVKKYPLSLDMDIALDPGYGHTHPGGKGQIDKNIESMWENLPITVEDENGKKIDVKKNLQSNFQRFVGDFAIGEKLTITIDTDKIPVGYHLSHDTDRTYIPAKGYSKFTVTYKLDDGKPIPLRISFGKLNVKFDLKGGNIEGKTDPIVNTVKTDNTVDFPADPAKKNLVFGGWYTELPDIEYYQNHNMAGKRYYWNKKSLFSDTSCDVPQWNDEKLDPRGDYQFLLRAQWNAKVSFNANGGTFIDGKAEKSGAIRQGKSIKMLAAPTREDYQFLNWVDAAGKTYKPGEEYTLNANTVFTAKWKQIRSTVTFKNGDKTQTVKVETGKAIDTDALKDQSMPKNPTKDGYTFKEWNTKADGKGKAFTGTTLVNSDLTVYAIFTKNLKPAPTPDPILPAPFEPESGMENPLSVPESQTPETKQELSHAPKSEHEHNTAHEYVKSPIVEHKTEKHVPDMPKTGESASVVALISALGFAIAGFAVVRLRRVFEAKSVR</sequence>
<organism evidence="5 6">
    <name type="scientific">Gardnerella swidsinskii</name>
    <dbReference type="NCBI Taxonomy" id="2792979"/>
    <lineage>
        <taxon>Bacteria</taxon>
        <taxon>Bacillati</taxon>
        <taxon>Actinomycetota</taxon>
        <taxon>Actinomycetes</taxon>
        <taxon>Bifidobacteriales</taxon>
        <taxon>Bifidobacteriaceae</taxon>
        <taxon>Gardnerella</taxon>
    </lineage>
</organism>
<keyword evidence="3" id="KW-0472">Membrane</keyword>
<name>A0A9X7FF32_9BIFI</name>
<evidence type="ECO:0000256" key="3">
    <source>
        <dbReference type="SAM" id="Phobius"/>
    </source>
</evidence>
<evidence type="ECO:0000256" key="2">
    <source>
        <dbReference type="SAM" id="MobiDB-lite"/>
    </source>
</evidence>
<feature type="signal peptide" evidence="4">
    <location>
        <begin position="1"/>
        <end position="31"/>
    </location>
</feature>
<evidence type="ECO:0000256" key="1">
    <source>
        <dbReference type="ARBA" id="ARBA00004196"/>
    </source>
</evidence>
<protein>
    <recommendedName>
        <fullName evidence="7">Repeat protein</fullName>
    </recommendedName>
</protein>
<reference evidence="5 6" key="1">
    <citation type="submission" date="2017-09" db="EMBL/GenBank/DDBJ databases">
        <title>Bacterial strain isolated from the female urinary microbiota.</title>
        <authorList>
            <person name="Thomas-White K."/>
            <person name="Kumar N."/>
            <person name="Forster S."/>
            <person name="Putonti C."/>
            <person name="Lawley T."/>
            <person name="Wolfe A.J."/>
        </authorList>
    </citation>
    <scope>NUCLEOTIDE SEQUENCE [LARGE SCALE GENOMIC DNA]</scope>
    <source>
        <strain evidence="5 6">UMB0411</strain>
    </source>
</reference>
<accession>A0A9X7FF32</accession>
<comment type="caution">
    <text evidence="5">The sequence shown here is derived from an EMBL/GenBank/DDBJ whole genome shotgun (WGS) entry which is preliminary data.</text>
</comment>
<evidence type="ECO:0000256" key="4">
    <source>
        <dbReference type="SAM" id="SignalP"/>
    </source>
</evidence>
<feature type="transmembrane region" description="Helical" evidence="3">
    <location>
        <begin position="498"/>
        <end position="519"/>
    </location>
</feature>
<dbReference type="AlphaFoldDB" id="A0A9X7FF32"/>
<proteinExistence type="predicted"/>
<feature type="compositionally biased region" description="Pro residues" evidence="2">
    <location>
        <begin position="424"/>
        <end position="434"/>
    </location>
</feature>
<dbReference type="RefSeq" id="WP_102155291.1">
    <property type="nucleotide sequence ID" value="NZ_JBKFXC010000002.1"/>
</dbReference>
<keyword evidence="3" id="KW-1133">Transmembrane helix</keyword>